<evidence type="ECO:0000313" key="2">
    <source>
        <dbReference type="Proteomes" id="UP001262410"/>
    </source>
</evidence>
<name>A0ABU1JXU0_9PROT</name>
<dbReference type="Proteomes" id="UP001262410">
    <property type="component" value="Unassembled WGS sequence"/>
</dbReference>
<protein>
    <submittedName>
        <fullName evidence="1">Uncharacterized protein</fullName>
    </submittedName>
</protein>
<dbReference type="EMBL" id="JAVDPW010000012">
    <property type="protein sequence ID" value="MDR6293451.1"/>
    <property type="molecule type" value="Genomic_DNA"/>
</dbReference>
<reference evidence="1 2" key="1">
    <citation type="submission" date="2023-07" db="EMBL/GenBank/DDBJ databases">
        <title>Sorghum-associated microbial communities from plants grown in Nebraska, USA.</title>
        <authorList>
            <person name="Schachtman D."/>
        </authorList>
    </citation>
    <scope>NUCLEOTIDE SEQUENCE [LARGE SCALE GENOMIC DNA]</scope>
    <source>
        <strain evidence="1 2">584</strain>
    </source>
</reference>
<gene>
    <name evidence="1" type="ORF">E9232_006002</name>
</gene>
<proteinExistence type="predicted"/>
<sequence length="130" mass="13948">MGTDIEAADLTTFEIAPDGSRIRIRVVDIEGRPASLSLPADCVPKLVMTLPRMAGQALRARHRDDSLRIVYPADGLRLEQGDVAGILILTLTTPDGFEVSFGVRAGDLAQVQQAAGPPDPAAERPRLLKH</sequence>
<keyword evidence="2" id="KW-1185">Reference proteome</keyword>
<accession>A0ABU1JXU0</accession>
<dbReference type="RefSeq" id="WP_309800429.1">
    <property type="nucleotide sequence ID" value="NZ_JAVDPW010000012.1"/>
</dbReference>
<evidence type="ECO:0000313" key="1">
    <source>
        <dbReference type="EMBL" id="MDR6293451.1"/>
    </source>
</evidence>
<organism evidence="1 2">
    <name type="scientific">Inquilinus ginsengisoli</name>
    <dbReference type="NCBI Taxonomy" id="363840"/>
    <lineage>
        <taxon>Bacteria</taxon>
        <taxon>Pseudomonadati</taxon>
        <taxon>Pseudomonadota</taxon>
        <taxon>Alphaproteobacteria</taxon>
        <taxon>Rhodospirillales</taxon>
        <taxon>Rhodospirillaceae</taxon>
        <taxon>Inquilinus</taxon>
    </lineage>
</organism>
<comment type="caution">
    <text evidence="1">The sequence shown here is derived from an EMBL/GenBank/DDBJ whole genome shotgun (WGS) entry which is preliminary data.</text>
</comment>